<dbReference type="AlphaFoldDB" id="A0AAD7KBT9"/>
<dbReference type="PANTHER" id="PTHR47332">
    <property type="entry name" value="SET DOMAIN-CONTAINING PROTEIN 5"/>
    <property type="match status" value="1"/>
</dbReference>
<evidence type="ECO:0000259" key="1">
    <source>
        <dbReference type="PROSITE" id="PS50280"/>
    </source>
</evidence>
<dbReference type="EMBL" id="JARKIB010000003">
    <property type="protein sequence ID" value="KAJ7782615.1"/>
    <property type="molecule type" value="Genomic_DNA"/>
</dbReference>
<dbReference type="Proteomes" id="UP001215598">
    <property type="component" value="Unassembled WGS sequence"/>
</dbReference>
<dbReference type="InterPro" id="IPR046341">
    <property type="entry name" value="SET_dom_sf"/>
</dbReference>
<evidence type="ECO:0000313" key="2">
    <source>
        <dbReference type="EMBL" id="KAJ7782615.1"/>
    </source>
</evidence>
<evidence type="ECO:0000313" key="3">
    <source>
        <dbReference type="Proteomes" id="UP001215598"/>
    </source>
</evidence>
<dbReference type="PROSITE" id="PS50280">
    <property type="entry name" value="SET"/>
    <property type="match status" value="1"/>
</dbReference>
<dbReference type="InterPro" id="IPR001214">
    <property type="entry name" value="SET_dom"/>
</dbReference>
<protein>
    <recommendedName>
        <fullName evidence="1">SET domain-containing protein</fullName>
    </recommendedName>
</protein>
<organism evidence="2 3">
    <name type="scientific">Mycena metata</name>
    <dbReference type="NCBI Taxonomy" id="1033252"/>
    <lineage>
        <taxon>Eukaryota</taxon>
        <taxon>Fungi</taxon>
        <taxon>Dikarya</taxon>
        <taxon>Basidiomycota</taxon>
        <taxon>Agaricomycotina</taxon>
        <taxon>Agaricomycetes</taxon>
        <taxon>Agaricomycetidae</taxon>
        <taxon>Agaricales</taxon>
        <taxon>Marasmiineae</taxon>
        <taxon>Mycenaceae</taxon>
        <taxon>Mycena</taxon>
    </lineage>
</organism>
<dbReference type="CDD" id="cd20071">
    <property type="entry name" value="SET_SMYD"/>
    <property type="match status" value="1"/>
</dbReference>
<proteinExistence type="predicted"/>
<dbReference type="InterPro" id="IPR053185">
    <property type="entry name" value="SET_domain_protein"/>
</dbReference>
<comment type="caution">
    <text evidence="2">The sequence shown here is derived from an EMBL/GenBank/DDBJ whole genome shotgun (WGS) entry which is preliminary data.</text>
</comment>
<accession>A0AAD7KBT9</accession>
<dbReference type="SUPFAM" id="SSF82199">
    <property type="entry name" value="SET domain"/>
    <property type="match status" value="1"/>
</dbReference>
<name>A0AAD7KBT9_9AGAR</name>
<keyword evidence="3" id="KW-1185">Reference proteome</keyword>
<dbReference type="SMART" id="SM00317">
    <property type="entry name" value="SET"/>
    <property type="match status" value="1"/>
</dbReference>
<dbReference type="Pfam" id="PF00856">
    <property type="entry name" value="SET"/>
    <property type="match status" value="1"/>
</dbReference>
<dbReference type="Gene3D" id="2.170.270.10">
    <property type="entry name" value="SET domain"/>
    <property type="match status" value="1"/>
</dbReference>
<reference evidence="2" key="1">
    <citation type="submission" date="2023-03" db="EMBL/GenBank/DDBJ databases">
        <title>Massive genome expansion in bonnet fungi (Mycena s.s.) driven by repeated elements and novel gene families across ecological guilds.</title>
        <authorList>
            <consortium name="Lawrence Berkeley National Laboratory"/>
            <person name="Harder C.B."/>
            <person name="Miyauchi S."/>
            <person name="Viragh M."/>
            <person name="Kuo A."/>
            <person name="Thoen E."/>
            <person name="Andreopoulos B."/>
            <person name="Lu D."/>
            <person name="Skrede I."/>
            <person name="Drula E."/>
            <person name="Henrissat B."/>
            <person name="Morin E."/>
            <person name="Kohler A."/>
            <person name="Barry K."/>
            <person name="LaButti K."/>
            <person name="Morin E."/>
            <person name="Salamov A."/>
            <person name="Lipzen A."/>
            <person name="Mereny Z."/>
            <person name="Hegedus B."/>
            <person name="Baldrian P."/>
            <person name="Stursova M."/>
            <person name="Weitz H."/>
            <person name="Taylor A."/>
            <person name="Grigoriev I.V."/>
            <person name="Nagy L.G."/>
            <person name="Martin F."/>
            <person name="Kauserud H."/>
        </authorList>
    </citation>
    <scope>NUCLEOTIDE SEQUENCE</scope>
    <source>
        <strain evidence="2">CBHHK182m</strain>
    </source>
</reference>
<feature type="domain" description="SET" evidence="1">
    <location>
        <begin position="114"/>
        <end position="279"/>
    </location>
</feature>
<sequence>MKRGFLNSSKAKARPLGPAPTGNSLGAFNLCSAPIPPDCLIREGSTSRPLKLSESNAPARLLKGSATDFGFEFEQDPNFPNSVPVSHCIFYPGSKEVLTELPGFPQPLMHPATPTFRVATFPGKGMGLVSTRALKMGDLILTERPLIAAPQAMPIYRPKNCTDQEHLQRGLAELERHLMIALQRMRPASTAAYLALANSCKKEGLIVGIFLTNGLELAGLRPGVQGVGGNYSAVCKDISRLNHSCSPNTSTSFDLASLSYRLYAVRDIAAGEELTYQYTNVEVPASERRQVLKGYDFVCACAACKDAPASDVRRATIRASGEALCRALIETSFSDDALVAKCRAHIALIVEEGLEHIILHASLIRVLMYAHICRSDAKGASDWATN</sequence>
<dbReference type="PANTHER" id="PTHR47332:SF4">
    <property type="entry name" value="SET DOMAIN-CONTAINING PROTEIN 5"/>
    <property type="match status" value="1"/>
</dbReference>
<gene>
    <name evidence="2" type="ORF">B0H16DRAFT_1877155</name>
</gene>